<dbReference type="GO" id="GO:0005886">
    <property type="term" value="C:plasma membrane"/>
    <property type="evidence" value="ECO:0007669"/>
    <property type="project" value="UniProtKB-SubCell"/>
</dbReference>
<feature type="transmembrane region" description="Helical" evidence="5">
    <location>
        <begin position="112"/>
        <end position="139"/>
    </location>
</feature>
<dbReference type="Pfam" id="PF07155">
    <property type="entry name" value="ECF-ribofla_trS"/>
    <property type="match status" value="1"/>
</dbReference>
<sequence>MKRNTLPIKTIVAVGIGSAVFMILGRFGSIPTGIPNTNIETAYAFLALMALLYGPLAGFLIGLIGHGLKDIIFYGSPWISWVIASAIMGFIIGVGCKKIKINEGIFGKKQIIVFNIVQIISNIVAWGLVAPSLDILIYAEPSNKVFLQGIIGGTSNTITVGILGTILIINYAKTRTQKGSLDKEY</sequence>
<keyword evidence="7" id="KW-1185">Reference proteome</keyword>
<evidence type="ECO:0000313" key="6">
    <source>
        <dbReference type="EMBL" id="NEU04486.1"/>
    </source>
</evidence>
<evidence type="ECO:0000256" key="4">
    <source>
        <dbReference type="ARBA" id="ARBA00023136"/>
    </source>
</evidence>
<feature type="transmembrane region" description="Helical" evidence="5">
    <location>
        <begin position="145"/>
        <end position="169"/>
    </location>
</feature>
<evidence type="ECO:0000256" key="3">
    <source>
        <dbReference type="ARBA" id="ARBA00022989"/>
    </source>
</evidence>
<organism evidence="6 7">
    <name type="scientific">Clostridium senegalense</name>
    <dbReference type="NCBI Taxonomy" id="1465809"/>
    <lineage>
        <taxon>Bacteria</taxon>
        <taxon>Bacillati</taxon>
        <taxon>Bacillota</taxon>
        <taxon>Clostridia</taxon>
        <taxon>Eubacteriales</taxon>
        <taxon>Clostridiaceae</taxon>
        <taxon>Clostridium</taxon>
    </lineage>
</organism>
<dbReference type="EMBL" id="JAAGPU010000008">
    <property type="protein sequence ID" value="NEU04486.1"/>
    <property type="molecule type" value="Genomic_DNA"/>
</dbReference>
<proteinExistence type="inferred from homology"/>
<dbReference type="Proteomes" id="UP000481872">
    <property type="component" value="Unassembled WGS sequence"/>
</dbReference>
<dbReference type="RefSeq" id="WP_061994413.1">
    <property type="nucleotide sequence ID" value="NZ_JAAGPU010000008.1"/>
</dbReference>
<keyword evidence="1 5" id="KW-1003">Cell membrane</keyword>
<evidence type="ECO:0000313" key="7">
    <source>
        <dbReference type="Proteomes" id="UP000481872"/>
    </source>
</evidence>
<evidence type="ECO:0000256" key="1">
    <source>
        <dbReference type="ARBA" id="ARBA00022475"/>
    </source>
</evidence>
<dbReference type="PANTHER" id="PTHR37815:SF3">
    <property type="entry name" value="UPF0397 PROTEIN SPR0429"/>
    <property type="match status" value="1"/>
</dbReference>
<feature type="transmembrane region" description="Helical" evidence="5">
    <location>
        <begin position="41"/>
        <end position="65"/>
    </location>
</feature>
<comment type="subcellular location">
    <subcellularLocation>
        <location evidence="5">Cell membrane</location>
        <topology evidence="5">Multi-pass membrane protein</topology>
    </subcellularLocation>
</comment>
<dbReference type="AlphaFoldDB" id="A0A6M0H132"/>
<keyword evidence="2 5" id="KW-0812">Transmembrane</keyword>
<accession>A0A6M0H132</accession>
<comment type="caution">
    <text evidence="6">The sequence shown here is derived from an EMBL/GenBank/DDBJ whole genome shotgun (WGS) entry which is preliminary data.</text>
</comment>
<keyword evidence="4 5" id="KW-0472">Membrane</keyword>
<evidence type="ECO:0000256" key="2">
    <source>
        <dbReference type="ARBA" id="ARBA00022692"/>
    </source>
</evidence>
<feature type="transmembrane region" description="Helical" evidence="5">
    <location>
        <begin position="6"/>
        <end position="29"/>
    </location>
</feature>
<dbReference type="InterPro" id="IPR022914">
    <property type="entry name" value="UPF0397"/>
</dbReference>
<dbReference type="InterPro" id="IPR009825">
    <property type="entry name" value="ECF_substrate-spec-like"/>
</dbReference>
<dbReference type="NCBIfam" id="NF010182">
    <property type="entry name" value="PRK13661.1"/>
    <property type="match status" value="1"/>
</dbReference>
<gene>
    <name evidence="6" type="ORF">G3M99_06355</name>
</gene>
<reference evidence="6 7" key="1">
    <citation type="submission" date="2020-02" db="EMBL/GenBank/DDBJ databases">
        <title>Genome assembly of a novel Clostridium senegalense strain.</title>
        <authorList>
            <person name="Gupta T.B."/>
            <person name="Jauregui R."/>
            <person name="Maclean P."/>
            <person name="Nawarathana A."/>
            <person name="Brightwell G."/>
        </authorList>
    </citation>
    <scope>NUCLEOTIDE SEQUENCE [LARGE SCALE GENOMIC DNA]</scope>
    <source>
        <strain evidence="6 7">AGRFS4</strain>
    </source>
</reference>
<protein>
    <recommendedName>
        <fullName evidence="5">UPF0397 protein G3M99_06355</fullName>
    </recommendedName>
</protein>
<comment type="similarity">
    <text evidence="5">Belongs to the UPF0397 family.</text>
</comment>
<dbReference type="Gene3D" id="1.10.1760.20">
    <property type="match status" value="1"/>
</dbReference>
<dbReference type="HAMAP" id="MF_01572">
    <property type="entry name" value="UPF0397"/>
    <property type="match status" value="1"/>
</dbReference>
<feature type="transmembrane region" description="Helical" evidence="5">
    <location>
        <begin position="71"/>
        <end position="92"/>
    </location>
</feature>
<evidence type="ECO:0000256" key="5">
    <source>
        <dbReference type="HAMAP-Rule" id="MF_01572"/>
    </source>
</evidence>
<keyword evidence="3 5" id="KW-1133">Transmembrane helix</keyword>
<dbReference type="PANTHER" id="PTHR37815">
    <property type="entry name" value="UPF0397 PROTEIN BC_2624-RELATED"/>
    <property type="match status" value="1"/>
</dbReference>
<name>A0A6M0H132_9CLOT</name>